<keyword evidence="3" id="KW-1185">Reference proteome</keyword>
<protein>
    <recommendedName>
        <fullName evidence="4">DUF1985 domain-containing protein</fullName>
    </recommendedName>
</protein>
<name>A0A9R1WXC7_LACSA</name>
<evidence type="ECO:0008006" key="4">
    <source>
        <dbReference type="Google" id="ProtNLM"/>
    </source>
</evidence>
<dbReference type="AlphaFoldDB" id="A0A9R1WXC7"/>
<reference evidence="2 3" key="1">
    <citation type="journal article" date="2017" name="Nat. Commun.">
        <title>Genome assembly with in vitro proximity ligation data and whole-genome triplication in lettuce.</title>
        <authorList>
            <person name="Reyes-Chin-Wo S."/>
            <person name="Wang Z."/>
            <person name="Yang X."/>
            <person name="Kozik A."/>
            <person name="Arikit S."/>
            <person name="Song C."/>
            <person name="Xia L."/>
            <person name="Froenicke L."/>
            <person name="Lavelle D.O."/>
            <person name="Truco M.J."/>
            <person name="Xia R."/>
            <person name="Zhu S."/>
            <person name="Xu C."/>
            <person name="Xu H."/>
            <person name="Xu X."/>
            <person name="Cox K."/>
            <person name="Korf I."/>
            <person name="Meyers B.C."/>
            <person name="Michelmore R.W."/>
        </authorList>
    </citation>
    <scope>NUCLEOTIDE SEQUENCE [LARGE SCALE GENOMIC DNA]</scope>
    <source>
        <strain evidence="3">cv. Salinas</strain>
        <tissue evidence="2">Seedlings</tissue>
    </source>
</reference>
<comment type="caution">
    <text evidence="2">The sequence shown here is derived from an EMBL/GenBank/DDBJ whole genome shotgun (WGS) entry which is preliminary data.</text>
</comment>
<dbReference type="PANTHER" id="PTHR48449:SF1">
    <property type="entry name" value="DUF1985 DOMAIN-CONTAINING PROTEIN"/>
    <property type="match status" value="1"/>
</dbReference>
<accession>A0A9R1WXC7</accession>
<proteinExistence type="predicted"/>
<feature type="region of interest" description="Disordered" evidence="1">
    <location>
        <begin position="461"/>
        <end position="491"/>
    </location>
</feature>
<evidence type="ECO:0000256" key="1">
    <source>
        <dbReference type="SAM" id="MobiDB-lite"/>
    </source>
</evidence>
<evidence type="ECO:0000313" key="2">
    <source>
        <dbReference type="EMBL" id="KAJ0190074.1"/>
    </source>
</evidence>
<evidence type="ECO:0000313" key="3">
    <source>
        <dbReference type="Proteomes" id="UP000235145"/>
    </source>
</evidence>
<dbReference type="EMBL" id="NBSK02000008">
    <property type="protein sequence ID" value="KAJ0190074.1"/>
    <property type="molecule type" value="Genomic_DNA"/>
</dbReference>
<gene>
    <name evidence="2" type="ORF">LSAT_V11C800453180</name>
</gene>
<sequence>MCHEDLNQKAELTLKDVVATMIKKYFPRLKLSQRVLFEASPFAIFLGMHIPHGDPLLVHMMMLHEIRSKPIFEMGRFSFDIQGTQLDFGETKYILICGLKVGPYVDLLYDGKGQSNSQLRARLFPDISDSRLWLKDLEDLIMSSNSSALKDEDVVMLIQLVFMLKGLHGRDVKTGNPAAVYKLADNIDDWNRFAWGTYFWKYTSRMMRGMFEKIEEFRQFKQANPESKKGHKYIVPGFMLLFKIWILETFPEATMFYIRTPTELPRMRAWRSKTPLNWEQCCRIINVSVPNNQPINVVANPEELMLPFYVRYVNWTLNPVESSPRQHSLVPNSPPHVESLARRRMYKSEIETSTIESATNAYSSQHLETSYMSNDTSRLTKKKKTSTKALVKRLIGVVAELTSKVDRELQKKDVPETNVELDGGFQEEEEMVNEEEEEKYQHHTYFNYDDIETHGLEGEFGPTPTHVEQSSDVGEDHTKEMTPIGRPQRKRGVPWFQRTPFIVV</sequence>
<organism evidence="2 3">
    <name type="scientific">Lactuca sativa</name>
    <name type="common">Garden lettuce</name>
    <dbReference type="NCBI Taxonomy" id="4236"/>
    <lineage>
        <taxon>Eukaryota</taxon>
        <taxon>Viridiplantae</taxon>
        <taxon>Streptophyta</taxon>
        <taxon>Embryophyta</taxon>
        <taxon>Tracheophyta</taxon>
        <taxon>Spermatophyta</taxon>
        <taxon>Magnoliopsida</taxon>
        <taxon>eudicotyledons</taxon>
        <taxon>Gunneridae</taxon>
        <taxon>Pentapetalae</taxon>
        <taxon>asterids</taxon>
        <taxon>campanulids</taxon>
        <taxon>Asterales</taxon>
        <taxon>Asteraceae</taxon>
        <taxon>Cichorioideae</taxon>
        <taxon>Cichorieae</taxon>
        <taxon>Lactucinae</taxon>
        <taxon>Lactuca</taxon>
    </lineage>
</organism>
<dbReference type="Proteomes" id="UP000235145">
    <property type="component" value="Unassembled WGS sequence"/>
</dbReference>
<dbReference type="PANTHER" id="PTHR48449">
    <property type="entry name" value="DUF1985 DOMAIN-CONTAINING PROTEIN"/>
    <property type="match status" value="1"/>
</dbReference>